<evidence type="ECO:0000313" key="7">
    <source>
        <dbReference type="EMBL" id="KAK5068885.1"/>
    </source>
</evidence>
<evidence type="ECO:0000256" key="5">
    <source>
        <dbReference type="SAM" id="Phobius"/>
    </source>
</evidence>
<evidence type="ECO:0000256" key="4">
    <source>
        <dbReference type="ARBA" id="ARBA00023136"/>
    </source>
</evidence>
<comment type="caution">
    <text evidence="7">The sequence shown here is derived from an EMBL/GenBank/DDBJ whole genome shotgun (WGS) entry which is preliminary data.</text>
</comment>
<evidence type="ECO:0000256" key="3">
    <source>
        <dbReference type="ARBA" id="ARBA00022989"/>
    </source>
</evidence>
<comment type="subcellular location">
    <subcellularLocation>
        <location evidence="1">Membrane</location>
        <topology evidence="1">Multi-pass membrane protein</topology>
    </subcellularLocation>
</comment>
<dbReference type="PANTHER" id="PTHR23502">
    <property type="entry name" value="MAJOR FACILITATOR SUPERFAMILY"/>
    <property type="match status" value="1"/>
</dbReference>
<gene>
    <name evidence="7" type="ORF">LTR69_001006</name>
</gene>
<organism evidence="7 8">
    <name type="scientific">Exophiala sideris</name>
    <dbReference type="NCBI Taxonomy" id="1016849"/>
    <lineage>
        <taxon>Eukaryota</taxon>
        <taxon>Fungi</taxon>
        <taxon>Dikarya</taxon>
        <taxon>Ascomycota</taxon>
        <taxon>Pezizomycotina</taxon>
        <taxon>Eurotiomycetes</taxon>
        <taxon>Chaetothyriomycetidae</taxon>
        <taxon>Chaetothyriales</taxon>
        <taxon>Herpotrichiellaceae</taxon>
        <taxon>Exophiala</taxon>
    </lineage>
</organism>
<sequence length="314" mass="34860">MAGANLLLIIFLVPETQYHRDLHKALDSVAVDANDEAITESPPSDVVETKSETGTMERLETRSAMVPQKTFSDGLKPWSPGRKDVKLLGSYIRPWETWAYPSVVWSVFSFSIHVTCVVVLITMIPVYLGAPPYNFSIGQQGLVYLSSCVGNVFGSIFCGYLNDKLSQWSTRRNHGVFEPEMRLPVVVFPAVLVPVGMVMFGAGVNNRLHWMVPVAGVGFVGIALTGIGSIIQPYLMDSYAPVLFDCLVTFNGFKNLVSFAIGFAVIPWLERDGLVTVFCILAALVFVIDMSVLIIYLWGKKLRQRDARLKVFHF</sequence>
<feature type="signal peptide" evidence="6">
    <location>
        <begin position="1"/>
        <end position="18"/>
    </location>
</feature>
<feature type="transmembrane region" description="Helical" evidence="5">
    <location>
        <begin position="275"/>
        <end position="298"/>
    </location>
</feature>
<dbReference type="SUPFAM" id="SSF103473">
    <property type="entry name" value="MFS general substrate transporter"/>
    <property type="match status" value="1"/>
</dbReference>
<feature type="transmembrane region" description="Helical" evidence="5">
    <location>
        <begin position="103"/>
        <end position="130"/>
    </location>
</feature>
<keyword evidence="4 5" id="KW-0472">Membrane</keyword>
<keyword evidence="6" id="KW-0732">Signal</keyword>
<feature type="chain" id="PRO_5046380423" description="Major facilitator superfamily (MFS) profile domain-containing protein" evidence="6">
    <location>
        <begin position="19"/>
        <end position="314"/>
    </location>
</feature>
<evidence type="ECO:0000313" key="8">
    <source>
        <dbReference type="Proteomes" id="UP001345691"/>
    </source>
</evidence>
<name>A0ABR0JSD3_9EURO</name>
<feature type="transmembrane region" description="Helical" evidence="5">
    <location>
        <begin position="210"/>
        <end position="231"/>
    </location>
</feature>
<evidence type="ECO:0000256" key="2">
    <source>
        <dbReference type="ARBA" id="ARBA00022692"/>
    </source>
</evidence>
<dbReference type="EMBL" id="JAVRRF010000001">
    <property type="protein sequence ID" value="KAK5068885.1"/>
    <property type="molecule type" value="Genomic_DNA"/>
</dbReference>
<proteinExistence type="predicted"/>
<evidence type="ECO:0000256" key="6">
    <source>
        <dbReference type="SAM" id="SignalP"/>
    </source>
</evidence>
<feature type="transmembrane region" description="Helical" evidence="5">
    <location>
        <begin position="183"/>
        <end position="204"/>
    </location>
</feature>
<dbReference type="PANTHER" id="PTHR23502:SF34">
    <property type="entry name" value="PROTEIN HOL1"/>
    <property type="match status" value="1"/>
</dbReference>
<reference evidence="7 8" key="1">
    <citation type="submission" date="2023-08" db="EMBL/GenBank/DDBJ databases">
        <title>Black Yeasts Isolated from many extreme environments.</title>
        <authorList>
            <person name="Coleine C."/>
            <person name="Stajich J.E."/>
            <person name="Selbmann L."/>
        </authorList>
    </citation>
    <scope>NUCLEOTIDE SEQUENCE [LARGE SCALE GENOMIC DNA]</scope>
    <source>
        <strain evidence="7 8">CCFEE 6328</strain>
    </source>
</reference>
<evidence type="ECO:0000256" key="1">
    <source>
        <dbReference type="ARBA" id="ARBA00004141"/>
    </source>
</evidence>
<keyword evidence="8" id="KW-1185">Reference proteome</keyword>
<dbReference type="Gene3D" id="1.20.1250.20">
    <property type="entry name" value="MFS general substrate transporter like domains"/>
    <property type="match status" value="1"/>
</dbReference>
<evidence type="ECO:0008006" key="9">
    <source>
        <dbReference type="Google" id="ProtNLM"/>
    </source>
</evidence>
<feature type="transmembrane region" description="Helical" evidence="5">
    <location>
        <begin position="243"/>
        <end position="269"/>
    </location>
</feature>
<dbReference type="Proteomes" id="UP001345691">
    <property type="component" value="Unassembled WGS sequence"/>
</dbReference>
<keyword evidence="3 5" id="KW-1133">Transmembrane helix</keyword>
<feature type="transmembrane region" description="Helical" evidence="5">
    <location>
        <begin position="142"/>
        <end position="162"/>
    </location>
</feature>
<protein>
    <recommendedName>
        <fullName evidence="9">Major facilitator superfamily (MFS) profile domain-containing protein</fullName>
    </recommendedName>
</protein>
<dbReference type="InterPro" id="IPR036259">
    <property type="entry name" value="MFS_trans_sf"/>
</dbReference>
<accession>A0ABR0JSD3</accession>
<keyword evidence="2 5" id="KW-0812">Transmembrane</keyword>